<sequence length="56" mass="6029">MLLLAPVLVFVLLSTTLTSALPVFTVIPVLALLEFGLYTIAEGSFPSPIQNRLEAQ</sequence>
<protein>
    <submittedName>
        <fullName evidence="1">Uncharacterized protein</fullName>
    </submittedName>
</protein>
<keyword evidence="2" id="KW-1185">Reference proteome</keyword>
<reference evidence="2" key="1">
    <citation type="submission" date="2016-10" db="EMBL/GenBank/DDBJ databases">
        <authorList>
            <person name="Varghese N."/>
            <person name="Submissions S."/>
        </authorList>
    </citation>
    <scope>NUCLEOTIDE SEQUENCE [LARGE SCALE GENOMIC DNA]</scope>
    <source>
        <strain evidence="2">IBRC-M 10043</strain>
    </source>
</reference>
<dbReference type="Proteomes" id="UP000198775">
    <property type="component" value="Unassembled WGS sequence"/>
</dbReference>
<dbReference type="EMBL" id="FOCX01000038">
    <property type="protein sequence ID" value="SEP15037.1"/>
    <property type="molecule type" value="Genomic_DNA"/>
</dbReference>
<gene>
    <name evidence="1" type="ORF">SAMN05216388_10384</name>
</gene>
<evidence type="ECO:0000313" key="2">
    <source>
        <dbReference type="Proteomes" id="UP000198775"/>
    </source>
</evidence>
<proteinExistence type="predicted"/>
<name>A0A1H8VIJ1_9EURY</name>
<evidence type="ECO:0000313" key="1">
    <source>
        <dbReference type="EMBL" id="SEP15037.1"/>
    </source>
</evidence>
<organism evidence="1 2">
    <name type="scientific">Halorientalis persicus</name>
    <dbReference type="NCBI Taxonomy" id="1367881"/>
    <lineage>
        <taxon>Archaea</taxon>
        <taxon>Methanobacteriati</taxon>
        <taxon>Methanobacteriota</taxon>
        <taxon>Stenosarchaea group</taxon>
        <taxon>Halobacteria</taxon>
        <taxon>Halobacteriales</taxon>
        <taxon>Haloarculaceae</taxon>
        <taxon>Halorientalis</taxon>
    </lineage>
</organism>
<accession>A0A1H8VIJ1</accession>
<dbReference type="AlphaFoldDB" id="A0A1H8VIJ1"/>